<proteinExistence type="predicted"/>
<evidence type="ECO:0000313" key="2">
    <source>
        <dbReference type="Proteomes" id="UP000708805"/>
    </source>
</evidence>
<dbReference type="Proteomes" id="UP000708805">
    <property type="component" value="Unassembled WGS sequence"/>
</dbReference>
<accession>A0A9X0ZSJ8</accession>
<dbReference type="RefSeq" id="WP_214037507.1">
    <property type="nucleotide sequence ID" value="NZ_JAGJWT010000002.1"/>
</dbReference>
<reference evidence="1" key="1">
    <citation type="submission" date="2021-04" db="EMBL/GenBank/DDBJ databases">
        <title>Genomic characterization of endocarditis-associated Neisseria elongata subsp. nitroreducens.</title>
        <authorList>
            <person name="Schorner M."/>
            <person name="Passarelli-Araujo H."/>
            <person name="Scheffer M."/>
            <person name="Barazzetti F."/>
            <person name="Martins J."/>
            <person name="Machado H."/>
            <person name="Palmeiro J."/>
            <person name="Bazzo M."/>
        </authorList>
    </citation>
    <scope>NUCLEOTIDE SEQUENCE</scope>
    <source>
        <strain evidence="1">Nel_M001</strain>
    </source>
</reference>
<sequence length="50" mass="5796">MQFFNRTEDCAAQCALVFGGGIAQWRDCPLLELLRWTDRAYRAATQEDEK</sequence>
<gene>
    <name evidence="1" type="ORF">J8641_04415</name>
</gene>
<organism evidence="1 2">
    <name type="scientific">Neisseria elongata subsp. nitroreducens</name>
    <dbReference type="NCBI Taxonomy" id="90367"/>
    <lineage>
        <taxon>Bacteria</taxon>
        <taxon>Pseudomonadati</taxon>
        <taxon>Pseudomonadota</taxon>
        <taxon>Betaproteobacteria</taxon>
        <taxon>Neisseriales</taxon>
        <taxon>Neisseriaceae</taxon>
        <taxon>Neisseria</taxon>
    </lineage>
</organism>
<name>A0A9X0ZSJ8_NEIEL</name>
<dbReference type="AlphaFoldDB" id="A0A9X0ZSJ8"/>
<evidence type="ECO:0000313" key="1">
    <source>
        <dbReference type="EMBL" id="MBS9340073.1"/>
    </source>
</evidence>
<protein>
    <submittedName>
        <fullName evidence="1">Uncharacterized protein</fullName>
    </submittedName>
</protein>
<comment type="caution">
    <text evidence="1">The sequence shown here is derived from an EMBL/GenBank/DDBJ whole genome shotgun (WGS) entry which is preliminary data.</text>
</comment>
<dbReference type="EMBL" id="JAGJWT010000002">
    <property type="protein sequence ID" value="MBS9340073.1"/>
    <property type="molecule type" value="Genomic_DNA"/>
</dbReference>